<dbReference type="Pfam" id="PF02627">
    <property type="entry name" value="CMD"/>
    <property type="match status" value="1"/>
</dbReference>
<dbReference type="NCBIfam" id="TIGR00778">
    <property type="entry name" value="ahpD_dom"/>
    <property type="match status" value="1"/>
</dbReference>
<dbReference type="OrthoDB" id="9808310at2"/>
<dbReference type="KEGG" id="muh:HYN43_002865"/>
<reference evidence="2 3" key="1">
    <citation type="submission" date="2018-10" db="EMBL/GenBank/DDBJ databases">
        <title>Genome sequencing of Mucilaginibacter sp. HYN0043.</title>
        <authorList>
            <person name="Kim M."/>
            <person name="Yi H."/>
        </authorList>
    </citation>
    <scope>NUCLEOTIDE SEQUENCE [LARGE SCALE GENOMIC DNA]</scope>
    <source>
        <strain evidence="2 3">HYN0043</strain>
    </source>
</reference>
<dbReference type="SUPFAM" id="SSF69118">
    <property type="entry name" value="AhpD-like"/>
    <property type="match status" value="1"/>
</dbReference>
<protein>
    <submittedName>
        <fullName evidence="2">Carboxymuconolactone decarboxylase family protein</fullName>
    </submittedName>
</protein>
<sequence>MTSFEVPVYSETPEALKEVYDKFQKTIGFVPNLYATIGYSPNALNAYAEFAARQSKGTFHAKDREAIYLIVSQLNGCHYCLASHTESAIAHGWPEEETLEIRKGTHPELKWQVLYRVIKSVIENKGAVDRGLLEAFSSLGYGNAALMDLISLIMVMSLTNYVYRLTQIPIDYPLAKEI</sequence>
<dbReference type="RefSeq" id="WP_119408017.1">
    <property type="nucleotide sequence ID" value="NZ_CP032869.1"/>
</dbReference>
<organism evidence="2 3">
    <name type="scientific">Mucilaginibacter celer</name>
    <dbReference type="NCBI Taxonomy" id="2305508"/>
    <lineage>
        <taxon>Bacteria</taxon>
        <taxon>Pseudomonadati</taxon>
        <taxon>Bacteroidota</taxon>
        <taxon>Sphingobacteriia</taxon>
        <taxon>Sphingobacteriales</taxon>
        <taxon>Sphingobacteriaceae</taxon>
        <taxon>Mucilaginibacter</taxon>
    </lineage>
</organism>
<dbReference type="InterPro" id="IPR029032">
    <property type="entry name" value="AhpD-like"/>
</dbReference>
<evidence type="ECO:0000313" key="2">
    <source>
        <dbReference type="EMBL" id="AYL94298.1"/>
    </source>
</evidence>
<evidence type="ECO:0000313" key="3">
    <source>
        <dbReference type="Proteomes" id="UP000270046"/>
    </source>
</evidence>
<dbReference type="Proteomes" id="UP000270046">
    <property type="component" value="Chromosome"/>
</dbReference>
<proteinExistence type="predicted"/>
<feature type="domain" description="Carboxymuconolactone decarboxylase-like" evidence="1">
    <location>
        <begin position="43"/>
        <end position="102"/>
    </location>
</feature>
<keyword evidence="3" id="KW-1185">Reference proteome</keyword>
<dbReference type="Gene3D" id="1.20.1290.10">
    <property type="entry name" value="AhpD-like"/>
    <property type="match status" value="1"/>
</dbReference>
<dbReference type="InterPro" id="IPR003779">
    <property type="entry name" value="CMD-like"/>
</dbReference>
<evidence type="ECO:0000259" key="1">
    <source>
        <dbReference type="Pfam" id="PF02627"/>
    </source>
</evidence>
<dbReference type="InterPro" id="IPR004675">
    <property type="entry name" value="AhpD_core"/>
</dbReference>
<dbReference type="AlphaFoldDB" id="A0A494VSD9"/>
<dbReference type="GO" id="GO:0051920">
    <property type="term" value="F:peroxiredoxin activity"/>
    <property type="evidence" value="ECO:0007669"/>
    <property type="project" value="InterPro"/>
</dbReference>
<gene>
    <name evidence="2" type="ORF">HYN43_002865</name>
</gene>
<name>A0A494VSD9_9SPHI</name>
<dbReference type="PANTHER" id="PTHR35446:SF3">
    <property type="entry name" value="CMD DOMAIN-CONTAINING PROTEIN"/>
    <property type="match status" value="1"/>
</dbReference>
<dbReference type="PANTHER" id="PTHR35446">
    <property type="entry name" value="SI:CH211-175M2.5"/>
    <property type="match status" value="1"/>
</dbReference>
<dbReference type="EMBL" id="CP032869">
    <property type="protein sequence ID" value="AYL94298.1"/>
    <property type="molecule type" value="Genomic_DNA"/>
</dbReference>
<accession>A0A494VSD9</accession>